<name>A0A0E9RLU0_ANGAN</name>
<organism evidence="1">
    <name type="scientific">Anguilla anguilla</name>
    <name type="common">European freshwater eel</name>
    <name type="synonym">Muraena anguilla</name>
    <dbReference type="NCBI Taxonomy" id="7936"/>
    <lineage>
        <taxon>Eukaryota</taxon>
        <taxon>Metazoa</taxon>
        <taxon>Chordata</taxon>
        <taxon>Craniata</taxon>
        <taxon>Vertebrata</taxon>
        <taxon>Euteleostomi</taxon>
        <taxon>Actinopterygii</taxon>
        <taxon>Neopterygii</taxon>
        <taxon>Teleostei</taxon>
        <taxon>Anguilliformes</taxon>
        <taxon>Anguillidae</taxon>
        <taxon>Anguilla</taxon>
    </lineage>
</organism>
<proteinExistence type="predicted"/>
<reference evidence="1" key="2">
    <citation type="journal article" date="2015" name="Fish Shellfish Immunol.">
        <title>Early steps in the European eel (Anguilla anguilla)-Vibrio vulnificus interaction in the gills: Role of the RtxA13 toxin.</title>
        <authorList>
            <person name="Callol A."/>
            <person name="Pajuelo D."/>
            <person name="Ebbesson L."/>
            <person name="Teles M."/>
            <person name="MacKenzie S."/>
            <person name="Amaro C."/>
        </authorList>
    </citation>
    <scope>NUCLEOTIDE SEQUENCE</scope>
</reference>
<dbReference type="AlphaFoldDB" id="A0A0E9RLU0"/>
<dbReference type="EMBL" id="GBXM01079284">
    <property type="protein sequence ID" value="JAH29293.1"/>
    <property type="molecule type" value="Transcribed_RNA"/>
</dbReference>
<reference evidence="1" key="1">
    <citation type="submission" date="2014-11" db="EMBL/GenBank/DDBJ databases">
        <authorList>
            <person name="Amaro Gonzalez C."/>
        </authorList>
    </citation>
    <scope>NUCLEOTIDE SEQUENCE</scope>
</reference>
<accession>A0A0E9RLU0</accession>
<sequence length="36" mass="4220">MGQVNQSGKTVYYVQTENQHQHVLSMRRKAKTSRLD</sequence>
<evidence type="ECO:0000313" key="1">
    <source>
        <dbReference type="EMBL" id="JAH29293.1"/>
    </source>
</evidence>
<protein>
    <submittedName>
        <fullName evidence="1">Uncharacterized protein</fullName>
    </submittedName>
</protein>